<feature type="transmembrane region" description="Helical" evidence="1">
    <location>
        <begin position="166"/>
        <end position="187"/>
    </location>
</feature>
<evidence type="ECO:0000313" key="2">
    <source>
        <dbReference type="EMBL" id="GMR58337.1"/>
    </source>
</evidence>
<sequence length="363" mass="40240">MFNPMMKPMWMDPPVDRGNHGPTPTVGYGGAGGAGYADGGKVQESDEYLYFVVLHCSLVVFSLAVNGTMHASLITMRRKLFESSFYIVVAGLMCFTALKTIIQAVFIVPQYITGANPFSAGYRKTMFTLDMLADYGILGFSTLMAANRYSTFQLGCSCPVFAKPVIYYLLGLVSAIIAICVALLSGMGCTKEFSHPTNSYVDMCPNATVFVVIEKSLMFLYYAVCLLSAYFYLKTYHLIRNQRGYLMKNESSRCGPEMVILKQAIIIFSLYVGMLALSTIMPFLCSSSSASLFFYLNYFLNMISLFISAAFPGLFLAGSNEFRREIGSWLSLCGLHPHWLTRAKRITSATTITSRERGTSFSK</sequence>
<dbReference type="PANTHER" id="PTHR22718:SF25">
    <property type="entry name" value="G-PROTEIN COUPLED RECEPTORS FAMILY 1 PROFILE DOMAIN-CONTAINING PROTEIN"/>
    <property type="match status" value="1"/>
</dbReference>
<dbReference type="InterPro" id="IPR006874">
    <property type="entry name" value="DUF621"/>
</dbReference>
<comment type="caution">
    <text evidence="2">The sequence shown here is derived from an EMBL/GenBank/DDBJ whole genome shotgun (WGS) entry which is preliminary data.</text>
</comment>
<feature type="transmembrane region" description="Helical" evidence="1">
    <location>
        <begin position="85"/>
        <end position="106"/>
    </location>
</feature>
<evidence type="ECO:0000313" key="3">
    <source>
        <dbReference type="Proteomes" id="UP001328107"/>
    </source>
</evidence>
<name>A0AAN5D965_9BILA</name>
<keyword evidence="1" id="KW-1133">Transmembrane helix</keyword>
<feature type="transmembrane region" description="Helical" evidence="1">
    <location>
        <begin position="296"/>
        <end position="317"/>
    </location>
</feature>
<dbReference type="SUPFAM" id="SSF81321">
    <property type="entry name" value="Family A G protein-coupled receptor-like"/>
    <property type="match status" value="1"/>
</dbReference>
<dbReference type="Gene3D" id="1.20.1070.10">
    <property type="entry name" value="Rhodopsin 7-helix transmembrane proteins"/>
    <property type="match status" value="1"/>
</dbReference>
<dbReference type="AlphaFoldDB" id="A0AAN5D965"/>
<protein>
    <recommendedName>
        <fullName evidence="4">G protein-coupled receptor</fullName>
    </recommendedName>
</protein>
<accession>A0AAN5D965</accession>
<evidence type="ECO:0000256" key="1">
    <source>
        <dbReference type="SAM" id="Phobius"/>
    </source>
</evidence>
<keyword evidence="1" id="KW-0472">Membrane</keyword>
<dbReference type="EMBL" id="BTRK01000006">
    <property type="protein sequence ID" value="GMR58337.1"/>
    <property type="molecule type" value="Genomic_DNA"/>
</dbReference>
<dbReference type="Pfam" id="PF04789">
    <property type="entry name" value="DUF621"/>
    <property type="match status" value="1"/>
</dbReference>
<evidence type="ECO:0008006" key="4">
    <source>
        <dbReference type="Google" id="ProtNLM"/>
    </source>
</evidence>
<feature type="transmembrane region" description="Helical" evidence="1">
    <location>
        <begin position="260"/>
        <end position="284"/>
    </location>
</feature>
<feature type="transmembrane region" description="Helical" evidence="1">
    <location>
        <begin position="126"/>
        <end position="146"/>
    </location>
</feature>
<dbReference type="Proteomes" id="UP001328107">
    <property type="component" value="Unassembled WGS sequence"/>
</dbReference>
<feature type="transmembrane region" description="Helical" evidence="1">
    <location>
        <begin position="48"/>
        <end position="65"/>
    </location>
</feature>
<dbReference type="PANTHER" id="PTHR22718">
    <property type="entry name" value="SERPENTINE RECEPTOR, CLASS X"/>
    <property type="match status" value="1"/>
</dbReference>
<keyword evidence="1" id="KW-0812">Transmembrane</keyword>
<reference evidence="3" key="1">
    <citation type="submission" date="2022-10" db="EMBL/GenBank/DDBJ databases">
        <title>Genome assembly of Pristionchus species.</title>
        <authorList>
            <person name="Yoshida K."/>
            <person name="Sommer R.J."/>
        </authorList>
    </citation>
    <scope>NUCLEOTIDE SEQUENCE [LARGE SCALE GENOMIC DNA]</scope>
    <source>
        <strain evidence="3">RS5460</strain>
    </source>
</reference>
<gene>
    <name evidence="2" type="ORF">PMAYCL1PPCAC_28532</name>
</gene>
<proteinExistence type="predicted"/>
<feature type="transmembrane region" description="Helical" evidence="1">
    <location>
        <begin position="219"/>
        <end position="239"/>
    </location>
</feature>
<organism evidence="2 3">
    <name type="scientific">Pristionchus mayeri</name>
    <dbReference type="NCBI Taxonomy" id="1317129"/>
    <lineage>
        <taxon>Eukaryota</taxon>
        <taxon>Metazoa</taxon>
        <taxon>Ecdysozoa</taxon>
        <taxon>Nematoda</taxon>
        <taxon>Chromadorea</taxon>
        <taxon>Rhabditida</taxon>
        <taxon>Rhabditina</taxon>
        <taxon>Diplogasteromorpha</taxon>
        <taxon>Diplogasteroidea</taxon>
        <taxon>Neodiplogasteridae</taxon>
        <taxon>Pristionchus</taxon>
    </lineage>
</organism>
<keyword evidence="3" id="KW-1185">Reference proteome</keyword>